<feature type="transmembrane region" description="Helical" evidence="1">
    <location>
        <begin position="125"/>
        <end position="146"/>
    </location>
</feature>
<feature type="transmembrane region" description="Helical" evidence="1">
    <location>
        <begin position="49"/>
        <end position="70"/>
    </location>
</feature>
<evidence type="ECO:0000313" key="3">
    <source>
        <dbReference type="Proteomes" id="UP000179005"/>
    </source>
</evidence>
<evidence type="ECO:0000256" key="1">
    <source>
        <dbReference type="SAM" id="Phobius"/>
    </source>
</evidence>
<dbReference type="Proteomes" id="UP000179005">
    <property type="component" value="Unassembled WGS sequence"/>
</dbReference>
<evidence type="ECO:0000313" key="2">
    <source>
        <dbReference type="EMBL" id="OGC54167.1"/>
    </source>
</evidence>
<comment type="caution">
    <text evidence="2">The sequence shown here is derived from an EMBL/GenBank/DDBJ whole genome shotgun (WGS) entry which is preliminary data.</text>
</comment>
<gene>
    <name evidence="2" type="ORF">A2797_00050</name>
</gene>
<sequence length="162" mass="17524">MVEAIFGLFIGAFYFFSMRNQKLNWLIAFGSTVLFVNALNFLFPSSGQPALITGAPAVVILSSIFGLAYFPFLTKAGRKAEWLFTYGLTALTLGIIMFALTPASVEIAEVVNGVEQPAKVIPLVSWWELWQGVVVGLILTGLGLVARVGKIRQGLPVPTTSK</sequence>
<reference evidence="2 3" key="1">
    <citation type="journal article" date="2016" name="Nat. Commun.">
        <title>Thousands of microbial genomes shed light on interconnected biogeochemical processes in an aquifer system.</title>
        <authorList>
            <person name="Anantharaman K."/>
            <person name="Brown C.T."/>
            <person name="Hug L.A."/>
            <person name="Sharon I."/>
            <person name="Castelle C.J."/>
            <person name="Probst A.J."/>
            <person name="Thomas B.C."/>
            <person name="Singh A."/>
            <person name="Wilkins M.J."/>
            <person name="Karaoz U."/>
            <person name="Brodie E.L."/>
            <person name="Williams K.H."/>
            <person name="Hubbard S.S."/>
            <person name="Banfield J.F."/>
        </authorList>
    </citation>
    <scope>NUCLEOTIDE SEQUENCE [LARGE SCALE GENOMIC DNA]</scope>
</reference>
<name>A0A1F4VAE7_UNCKA</name>
<feature type="transmembrane region" description="Helical" evidence="1">
    <location>
        <begin position="23"/>
        <end position="43"/>
    </location>
</feature>
<keyword evidence="1" id="KW-1133">Transmembrane helix</keyword>
<accession>A0A1F4VAE7</accession>
<dbReference type="AlphaFoldDB" id="A0A1F4VAE7"/>
<keyword evidence="1" id="KW-0472">Membrane</keyword>
<organism evidence="2 3">
    <name type="scientific">candidate division WWE3 bacterium RIFCSPHIGHO2_01_FULL_48_15</name>
    <dbReference type="NCBI Taxonomy" id="1802619"/>
    <lineage>
        <taxon>Bacteria</taxon>
        <taxon>Katanobacteria</taxon>
    </lineage>
</organism>
<dbReference type="EMBL" id="MEVC01000023">
    <property type="protein sequence ID" value="OGC54167.1"/>
    <property type="molecule type" value="Genomic_DNA"/>
</dbReference>
<keyword evidence="1" id="KW-0812">Transmembrane</keyword>
<proteinExistence type="predicted"/>
<feature type="transmembrane region" description="Helical" evidence="1">
    <location>
        <begin position="82"/>
        <end position="105"/>
    </location>
</feature>
<protein>
    <submittedName>
        <fullName evidence="2">Uncharacterized protein</fullName>
    </submittedName>
</protein>